<proteinExistence type="predicted"/>
<reference evidence="1 2" key="1">
    <citation type="submission" date="2020-07" db="EMBL/GenBank/DDBJ databases">
        <title>Sequencing the genomes of 1000 actinobacteria strains.</title>
        <authorList>
            <person name="Klenk H.-P."/>
        </authorList>
    </citation>
    <scope>NUCLEOTIDE SEQUENCE [LARGE SCALE GENOMIC DNA]</scope>
    <source>
        <strain evidence="1 2">DSM 24662</strain>
    </source>
</reference>
<name>A0A7Y9GR60_9MICO</name>
<gene>
    <name evidence="1" type="ORF">BJ991_002103</name>
</gene>
<evidence type="ECO:0000313" key="2">
    <source>
        <dbReference type="Proteomes" id="UP000576969"/>
    </source>
</evidence>
<organism evidence="1 2">
    <name type="scientific">Microbacterium immunditiarum</name>
    <dbReference type="NCBI Taxonomy" id="337480"/>
    <lineage>
        <taxon>Bacteria</taxon>
        <taxon>Bacillati</taxon>
        <taxon>Actinomycetota</taxon>
        <taxon>Actinomycetes</taxon>
        <taxon>Micrococcales</taxon>
        <taxon>Microbacteriaceae</taxon>
        <taxon>Microbacterium</taxon>
    </lineage>
</organism>
<comment type="caution">
    <text evidence="1">The sequence shown here is derived from an EMBL/GenBank/DDBJ whole genome shotgun (WGS) entry which is preliminary data.</text>
</comment>
<accession>A0A7Y9GR60</accession>
<keyword evidence="2" id="KW-1185">Reference proteome</keyword>
<dbReference type="AlphaFoldDB" id="A0A7Y9GR60"/>
<sequence>MAGFWSVVDKRFADPSAGLHGQLDLRAGRPTGSSWEAANFDIILWSASWGASVLYWDVRTALDADWSP</sequence>
<dbReference type="RefSeq" id="WP_179489781.1">
    <property type="nucleotide sequence ID" value="NZ_JACCBV010000001.1"/>
</dbReference>
<dbReference type="Proteomes" id="UP000576969">
    <property type="component" value="Unassembled WGS sequence"/>
</dbReference>
<protein>
    <submittedName>
        <fullName evidence="1">Uncharacterized protein</fullName>
    </submittedName>
</protein>
<evidence type="ECO:0000313" key="1">
    <source>
        <dbReference type="EMBL" id="NYE20075.1"/>
    </source>
</evidence>
<dbReference type="EMBL" id="JACCBV010000001">
    <property type="protein sequence ID" value="NYE20075.1"/>
    <property type="molecule type" value="Genomic_DNA"/>
</dbReference>